<organism evidence="2 3">
    <name type="scientific">Pontibacillus litoralis JSM 072002</name>
    <dbReference type="NCBI Taxonomy" id="1385512"/>
    <lineage>
        <taxon>Bacteria</taxon>
        <taxon>Bacillati</taxon>
        <taxon>Bacillota</taxon>
        <taxon>Bacilli</taxon>
        <taxon>Bacillales</taxon>
        <taxon>Bacillaceae</taxon>
        <taxon>Pontibacillus</taxon>
    </lineage>
</organism>
<keyword evidence="1" id="KW-0812">Transmembrane</keyword>
<dbReference type="AlphaFoldDB" id="A0A0A5G3U9"/>
<accession>A0A0A5G3U9</accession>
<protein>
    <submittedName>
        <fullName evidence="2">Uncharacterized protein</fullName>
    </submittedName>
</protein>
<gene>
    <name evidence="2" type="ORF">N784_13810</name>
</gene>
<feature type="transmembrane region" description="Helical" evidence="1">
    <location>
        <begin position="6"/>
        <end position="28"/>
    </location>
</feature>
<keyword evidence="1" id="KW-0472">Membrane</keyword>
<proteinExistence type="predicted"/>
<evidence type="ECO:0000313" key="3">
    <source>
        <dbReference type="Proteomes" id="UP000030401"/>
    </source>
</evidence>
<sequence>MTVKRAVFIILTMLTFALFFSSIIRGVFTEKEMGRKHTLQEGEYEVGKDIPQGVYDFEVSGNLIIQSKSFYNGSHFKAMPLTKGEVIYIEGEGTLHIEPAQNEILQLCNNQQYVIDDSGYYQVGKQISPGQYFLTYESNGNHEHIPFVQTIDNDSNVLETYYLDEQKKQIDIELEENTVLQVEKTMMEEVPELKVVLQKQ</sequence>
<dbReference type="Proteomes" id="UP000030401">
    <property type="component" value="Unassembled WGS sequence"/>
</dbReference>
<dbReference type="eggNOG" id="ENOG5032Y4X">
    <property type="taxonomic scope" value="Bacteria"/>
</dbReference>
<reference evidence="2 3" key="1">
    <citation type="submission" date="2013-08" db="EMBL/GenBank/DDBJ databases">
        <authorList>
            <person name="Huang J."/>
            <person name="Wang G."/>
        </authorList>
    </citation>
    <scope>NUCLEOTIDE SEQUENCE [LARGE SCALE GENOMIC DNA]</scope>
    <source>
        <strain evidence="2 3">JSM 072002</strain>
    </source>
</reference>
<comment type="caution">
    <text evidence="2">The sequence shown here is derived from an EMBL/GenBank/DDBJ whole genome shotgun (WGS) entry which is preliminary data.</text>
</comment>
<dbReference type="STRING" id="1385512.N784_13810"/>
<evidence type="ECO:0000256" key="1">
    <source>
        <dbReference type="SAM" id="Phobius"/>
    </source>
</evidence>
<dbReference type="OrthoDB" id="1650483at2"/>
<dbReference type="EMBL" id="AVPG01000005">
    <property type="protein sequence ID" value="KGX87801.1"/>
    <property type="molecule type" value="Genomic_DNA"/>
</dbReference>
<dbReference type="RefSeq" id="WP_036833048.1">
    <property type="nucleotide sequence ID" value="NZ_AVPG01000005.1"/>
</dbReference>
<name>A0A0A5G3U9_9BACI</name>
<keyword evidence="1" id="KW-1133">Transmembrane helix</keyword>
<evidence type="ECO:0000313" key="2">
    <source>
        <dbReference type="EMBL" id="KGX87801.1"/>
    </source>
</evidence>
<keyword evidence="3" id="KW-1185">Reference proteome</keyword>